<dbReference type="EMBL" id="JXTB01000098">
    <property type="protein sequence ID" value="PON64168.1"/>
    <property type="molecule type" value="Genomic_DNA"/>
</dbReference>
<protein>
    <submittedName>
        <fullName evidence="11">LRR domain containing protein</fullName>
    </submittedName>
</protein>
<dbReference type="Gene3D" id="3.80.10.10">
    <property type="entry name" value="Ribonuclease Inhibitor"/>
    <property type="match status" value="1"/>
</dbReference>
<accession>A0A2P5CSY5</accession>
<keyword evidence="4" id="KW-0433">Leucine-rich repeat</keyword>
<keyword evidence="9" id="KW-0675">Receptor</keyword>
<name>A0A2P5CSY5_PARAD</name>
<keyword evidence="12" id="KW-1185">Reference proteome</keyword>
<dbReference type="SUPFAM" id="SSF52058">
    <property type="entry name" value="L domain-like"/>
    <property type="match status" value="1"/>
</dbReference>
<keyword evidence="6" id="KW-0677">Repeat</keyword>
<comment type="subcellular location">
    <subcellularLocation>
        <location evidence="1">Cell membrane</location>
        <topology evidence="1">Single-pass type I membrane protein</topology>
    </subcellularLocation>
</comment>
<evidence type="ECO:0000256" key="1">
    <source>
        <dbReference type="ARBA" id="ARBA00004251"/>
    </source>
</evidence>
<dbReference type="InterPro" id="IPR001611">
    <property type="entry name" value="Leu-rich_rpt"/>
</dbReference>
<organism evidence="11 12">
    <name type="scientific">Parasponia andersonii</name>
    <name type="common">Sponia andersonii</name>
    <dbReference type="NCBI Taxonomy" id="3476"/>
    <lineage>
        <taxon>Eukaryota</taxon>
        <taxon>Viridiplantae</taxon>
        <taxon>Streptophyta</taxon>
        <taxon>Embryophyta</taxon>
        <taxon>Tracheophyta</taxon>
        <taxon>Spermatophyta</taxon>
        <taxon>Magnoliopsida</taxon>
        <taxon>eudicotyledons</taxon>
        <taxon>Gunneridae</taxon>
        <taxon>Pentapetalae</taxon>
        <taxon>rosids</taxon>
        <taxon>fabids</taxon>
        <taxon>Rosales</taxon>
        <taxon>Cannabaceae</taxon>
        <taxon>Parasponia</taxon>
    </lineage>
</organism>
<keyword evidence="5" id="KW-0812">Transmembrane</keyword>
<dbReference type="Pfam" id="PF00560">
    <property type="entry name" value="LRR_1"/>
    <property type="match status" value="1"/>
</dbReference>
<evidence type="ECO:0000256" key="8">
    <source>
        <dbReference type="ARBA" id="ARBA00023136"/>
    </source>
</evidence>
<evidence type="ECO:0000256" key="9">
    <source>
        <dbReference type="ARBA" id="ARBA00023170"/>
    </source>
</evidence>
<sequence>MHFVIFLFSYNNQLEEFKTRPLMKSLSIYLLLDVSSYQISGEIPSSLGELKALKLLNMSYNNLTGKIPSSFVITCSKGRFLLVAKWKPWLIWHLTPTAADYAVCKSMFRVQIKGCPEEQEKNEKLMVVGNASYGRSRDWILSWVLLNSRDLVLLWLCWCTCAMGNYPNTKKEKGLKVSSFWKTENETGRRKASGLPLPKVKVLDWNA</sequence>
<dbReference type="Proteomes" id="UP000237105">
    <property type="component" value="Unassembled WGS sequence"/>
</dbReference>
<proteinExistence type="inferred from homology"/>
<evidence type="ECO:0000256" key="5">
    <source>
        <dbReference type="ARBA" id="ARBA00022692"/>
    </source>
</evidence>
<comment type="caution">
    <text evidence="11">The sequence shown here is derived from an EMBL/GenBank/DDBJ whole genome shotgun (WGS) entry which is preliminary data.</text>
</comment>
<evidence type="ECO:0000256" key="10">
    <source>
        <dbReference type="ARBA" id="ARBA00023180"/>
    </source>
</evidence>
<evidence type="ECO:0000256" key="4">
    <source>
        <dbReference type="ARBA" id="ARBA00022614"/>
    </source>
</evidence>
<dbReference type="PANTHER" id="PTHR27004:SF428">
    <property type="entry name" value="OS01G0160600 PROTEIN"/>
    <property type="match status" value="1"/>
</dbReference>
<evidence type="ECO:0000313" key="12">
    <source>
        <dbReference type="Proteomes" id="UP000237105"/>
    </source>
</evidence>
<evidence type="ECO:0000256" key="3">
    <source>
        <dbReference type="ARBA" id="ARBA00022475"/>
    </source>
</evidence>
<comment type="similarity">
    <text evidence="2">Belongs to the RLP family.</text>
</comment>
<gene>
    <name evidence="11" type="ORF">PanWU01x14_126900</name>
</gene>
<dbReference type="InterPro" id="IPR032675">
    <property type="entry name" value="LRR_dom_sf"/>
</dbReference>
<dbReference type="PANTHER" id="PTHR27004">
    <property type="entry name" value="RECEPTOR-LIKE PROTEIN 12 ISOFORM X1"/>
    <property type="match status" value="1"/>
</dbReference>
<dbReference type="GO" id="GO:0005886">
    <property type="term" value="C:plasma membrane"/>
    <property type="evidence" value="ECO:0007669"/>
    <property type="project" value="UniProtKB-SubCell"/>
</dbReference>
<evidence type="ECO:0000256" key="7">
    <source>
        <dbReference type="ARBA" id="ARBA00022989"/>
    </source>
</evidence>
<reference evidence="12" key="1">
    <citation type="submission" date="2016-06" db="EMBL/GenBank/DDBJ databases">
        <title>Parallel loss of symbiosis genes in relatives of nitrogen-fixing non-legume Parasponia.</title>
        <authorList>
            <person name="Van Velzen R."/>
            <person name="Holmer R."/>
            <person name="Bu F."/>
            <person name="Rutten L."/>
            <person name="Van Zeijl A."/>
            <person name="Liu W."/>
            <person name="Santuari L."/>
            <person name="Cao Q."/>
            <person name="Sharma T."/>
            <person name="Shen D."/>
            <person name="Roswanjaya Y."/>
            <person name="Wardhani T."/>
            <person name="Kalhor M.S."/>
            <person name="Jansen J."/>
            <person name="Van den Hoogen J."/>
            <person name="Gungor B."/>
            <person name="Hartog M."/>
            <person name="Hontelez J."/>
            <person name="Verver J."/>
            <person name="Yang W.-C."/>
            <person name="Schijlen E."/>
            <person name="Repin R."/>
            <person name="Schilthuizen M."/>
            <person name="Schranz E."/>
            <person name="Heidstra R."/>
            <person name="Miyata K."/>
            <person name="Fedorova E."/>
            <person name="Kohlen W."/>
            <person name="Bisseling T."/>
            <person name="Smit S."/>
            <person name="Geurts R."/>
        </authorList>
    </citation>
    <scope>NUCLEOTIDE SEQUENCE [LARGE SCALE GENOMIC DNA]</scope>
    <source>
        <strain evidence="12">cv. WU1-14</strain>
    </source>
</reference>
<keyword evidence="10" id="KW-0325">Glycoprotein</keyword>
<keyword evidence="7" id="KW-1133">Transmembrane helix</keyword>
<dbReference type="AlphaFoldDB" id="A0A2P5CSY5"/>
<evidence type="ECO:0000256" key="6">
    <source>
        <dbReference type="ARBA" id="ARBA00022737"/>
    </source>
</evidence>
<keyword evidence="8" id="KW-0472">Membrane</keyword>
<dbReference type="OrthoDB" id="544346at2759"/>
<evidence type="ECO:0000256" key="2">
    <source>
        <dbReference type="ARBA" id="ARBA00009592"/>
    </source>
</evidence>
<evidence type="ECO:0000313" key="11">
    <source>
        <dbReference type="EMBL" id="PON64168.1"/>
    </source>
</evidence>
<keyword evidence="3" id="KW-1003">Cell membrane</keyword>